<reference evidence="1 2" key="2">
    <citation type="submission" date="2023-06" db="EMBL/GenBank/DDBJ databases">
        <title>Identification and characterization of horizontal gene transfer across gut microbiota members of farm animals based on homology search.</title>
        <authorList>
            <person name="Schwarzerova J."/>
            <person name="Nykrynova M."/>
            <person name="Jureckova K."/>
            <person name="Cejkova D."/>
            <person name="Rychlik I."/>
        </authorList>
    </citation>
    <scope>NUCLEOTIDE SEQUENCE [LARGE SCALE GENOMIC DNA]</scope>
    <source>
        <strain evidence="1 2">ET39</strain>
    </source>
</reference>
<dbReference type="RefSeq" id="WP_289608028.1">
    <property type="nucleotide sequence ID" value="NZ_JAUDCG010000034.1"/>
</dbReference>
<proteinExistence type="predicted"/>
<dbReference type="Proteomes" id="UP001529340">
    <property type="component" value="Unassembled WGS sequence"/>
</dbReference>
<reference evidence="1 2" key="3">
    <citation type="submission" date="2023-06" db="EMBL/GenBank/DDBJ databases">
        <authorList>
            <person name="Zeman M."/>
            <person name="Kubasova T."/>
            <person name="Jahodarova E."/>
            <person name="Nykrynova M."/>
            <person name="Rychlik I."/>
        </authorList>
    </citation>
    <scope>NUCLEOTIDE SEQUENCE [LARGE SCALE GENOMIC DNA]</scope>
    <source>
        <strain evidence="1 2">ET39</strain>
    </source>
</reference>
<dbReference type="Gene3D" id="2.170.130.30">
    <property type="match status" value="1"/>
</dbReference>
<keyword evidence="2" id="KW-1185">Reference proteome</keyword>
<accession>A0ABT7UD78</accession>
<evidence type="ECO:0008006" key="3">
    <source>
        <dbReference type="Google" id="ProtNLM"/>
    </source>
</evidence>
<protein>
    <recommendedName>
        <fullName evidence="3">DUF4430 domain-containing protein</fullName>
    </recommendedName>
</protein>
<organism evidence="1 2">
    <name type="scientific">Amedibacillus dolichus</name>
    <dbReference type="NCBI Taxonomy" id="31971"/>
    <lineage>
        <taxon>Bacteria</taxon>
        <taxon>Bacillati</taxon>
        <taxon>Bacillota</taxon>
        <taxon>Erysipelotrichia</taxon>
        <taxon>Erysipelotrichales</taxon>
        <taxon>Erysipelotrichaceae</taxon>
        <taxon>Amedibacillus</taxon>
    </lineage>
</organism>
<dbReference type="EMBL" id="JAUDCG010000034">
    <property type="protein sequence ID" value="MDM8157583.1"/>
    <property type="molecule type" value="Genomic_DNA"/>
</dbReference>
<gene>
    <name evidence="1" type="ORF">QUV96_08030</name>
</gene>
<sequence>MKKKWIAAGIAAAIIAVVLGASWWLSRGEGTTGAKEIEIIVVDRSGAQEEEVLRTSVHTDAQTLTQLLEEQEELQAEIEQSTYGSLLTSIGGLDQDMENGPWLVFESDNNPSCKDAGGMCPAMDEVRIADGDRFTFALIAGF</sequence>
<comment type="caution">
    <text evidence="1">The sequence shown here is derived from an EMBL/GenBank/DDBJ whole genome shotgun (WGS) entry which is preliminary data.</text>
</comment>
<evidence type="ECO:0000313" key="1">
    <source>
        <dbReference type="EMBL" id="MDM8157583.1"/>
    </source>
</evidence>
<reference evidence="2" key="1">
    <citation type="submission" date="2023-06" db="EMBL/GenBank/DDBJ databases">
        <title>Identification and characterization of horizontal gene transfer across gut microbiota members of farm animals based on homology search.</title>
        <authorList>
            <person name="Zeman M."/>
            <person name="Kubasova T."/>
            <person name="Jahodarova E."/>
            <person name="Nykrynova M."/>
            <person name="Rychlik I."/>
        </authorList>
    </citation>
    <scope>NUCLEOTIDE SEQUENCE [LARGE SCALE GENOMIC DNA]</scope>
    <source>
        <strain evidence="2">ET39</strain>
    </source>
</reference>
<evidence type="ECO:0000313" key="2">
    <source>
        <dbReference type="Proteomes" id="UP001529340"/>
    </source>
</evidence>
<name>A0ABT7UD78_9FIRM</name>